<name>A0AAN0RLA5_9RHOB</name>
<protein>
    <recommendedName>
        <fullName evidence="3">Class I SAM-dependent methyltransferase</fullName>
    </recommendedName>
</protein>
<dbReference type="Pfam" id="PF13489">
    <property type="entry name" value="Methyltransf_23"/>
    <property type="match status" value="1"/>
</dbReference>
<evidence type="ECO:0000313" key="1">
    <source>
        <dbReference type="EMBL" id="AII88099.1"/>
    </source>
</evidence>
<proteinExistence type="predicted"/>
<dbReference type="CDD" id="cd02440">
    <property type="entry name" value="AdoMet_MTases"/>
    <property type="match status" value="1"/>
</dbReference>
<dbReference type="AlphaFoldDB" id="A0AAN0RLA5"/>
<dbReference type="Gene3D" id="3.40.50.150">
    <property type="entry name" value="Vaccinia Virus protein VP39"/>
    <property type="match status" value="1"/>
</dbReference>
<evidence type="ECO:0008006" key="3">
    <source>
        <dbReference type="Google" id="ProtNLM"/>
    </source>
</evidence>
<reference evidence="1 2" key="1">
    <citation type="journal article" date="2014" name="ISME J.">
        <title>Adaptation of an abundant Roseobacter RCA organism to pelagic systems revealed by genomic and transcriptomic analyses.</title>
        <authorList>
            <person name="Voget S."/>
            <person name="Wemheuer B."/>
            <person name="Brinkhoff T."/>
            <person name="Vollmers J."/>
            <person name="Dietrich S."/>
            <person name="Giebel H.A."/>
            <person name="Beardsley C."/>
            <person name="Sardemann C."/>
            <person name="Bakenhus I."/>
            <person name="Billerbeck S."/>
            <person name="Daniel R."/>
            <person name="Simon M."/>
        </authorList>
    </citation>
    <scope>NUCLEOTIDE SEQUENCE [LARGE SCALE GENOMIC DNA]</scope>
    <source>
        <strain evidence="1 2">RCA23</strain>
    </source>
</reference>
<dbReference type="SUPFAM" id="SSF53335">
    <property type="entry name" value="S-adenosyl-L-methionine-dependent methyltransferases"/>
    <property type="match status" value="1"/>
</dbReference>
<organism evidence="1 2">
    <name type="scientific">Planktomarina temperata RCA23</name>
    <dbReference type="NCBI Taxonomy" id="666509"/>
    <lineage>
        <taxon>Bacteria</taxon>
        <taxon>Pseudomonadati</taxon>
        <taxon>Pseudomonadota</taxon>
        <taxon>Alphaproteobacteria</taxon>
        <taxon>Rhodobacterales</taxon>
        <taxon>Paracoccaceae</taxon>
        <taxon>Planktomarina</taxon>
    </lineage>
</organism>
<dbReference type="Proteomes" id="UP000028680">
    <property type="component" value="Chromosome"/>
</dbReference>
<accession>A0AAN0RLA5</accession>
<dbReference type="KEGG" id="ptp:RCA23_c25810"/>
<evidence type="ECO:0000313" key="2">
    <source>
        <dbReference type="Proteomes" id="UP000028680"/>
    </source>
</evidence>
<keyword evidence="2" id="KW-1185">Reference proteome</keyword>
<dbReference type="PANTHER" id="PTHR43861:SF1">
    <property type="entry name" value="TRANS-ACONITATE 2-METHYLTRANSFERASE"/>
    <property type="match status" value="1"/>
</dbReference>
<gene>
    <name evidence="1" type="ORF">RCA23_c25810</name>
</gene>
<dbReference type="RefSeq" id="WP_044050696.1">
    <property type="nucleotide sequence ID" value="NZ_CP003984.1"/>
</dbReference>
<dbReference type="InterPro" id="IPR029063">
    <property type="entry name" value="SAM-dependent_MTases_sf"/>
</dbReference>
<dbReference type="PANTHER" id="PTHR43861">
    <property type="entry name" value="TRANS-ACONITATE 2-METHYLTRANSFERASE-RELATED"/>
    <property type="match status" value="1"/>
</dbReference>
<sequence length="195" mass="21059">MTDAQTLAVYDAKIEDYLRLTQAPPSKSLLAFIKAIPEGGRVLDLGCGPGLAAAEMARQGCKVEAIDGSAEMVAAARKHPGVTAQQATFDELPSQATYHGIYANFSLLHAQRADFNRHIQACHAALHPGGILHLAMKLGTGEKRDDLGRFYTYYTAEELKDILTQAGFTLTFEREGQEKGLAGDVEPFIMIAAHA</sequence>
<dbReference type="EMBL" id="CP003984">
    <property type="protein sequence ID" value="AII88099.1"/>
    <property type="molecule type" value="Genomic_DNA"/>
</dbReference>